<dbReference type="EMBL" id="JAVYJV010000014">
    <property type="protein sequence ID" value="KAK4354916.1"/>
    <property type="molecule type" value="Genomic_DNA"/>
</dbReference>
<reference evidence="1" key="1">
    <citation type="submission" date="2023-12" db="EMBL/GenBank/DDBJ databases">
        <title>Genome assembly of Anisodus tanguticus.</title>
        <authorList>
            <person name="Wang Y.-J."/>
        </authorList>
    </citation>
    <scope>NUCLEOTIDE SEQUENCE</scope>
    <source>
        <strain evidence="1">KB-2021</strain>
        <tissue evidence="1">Leaf</tissue>
    </source>
</reference>
<name>A0AAE1RNH5_9SOLA</name>
<dbReference type="AlphaFoldDB" id="A0AAE1RNH5"/>
<dbReference type="Proteomes" id="UP001291623">
    <property type="component" value="Unassembled WGS sequence"/>
</dbReference>
<organism evidence="1 2">
    <name type="scientific">Anisodus tanguticus</name>
    <dbReference type="NCBI Taxonomy" id="243964"/>
    <lineage>
        <taxon>Eukaryota</taxon>
        <taxon>Viridiplantae</taxon>
        <taxon>Streptophyta</taxon>
        <taxon>Embryophyta</taxon>
        <taxon>Tracheophyta</taxon>
        <taxon>Spermatophyta</taxon>
        <taxon>Magnoliopsida</taxon>
        <taxon>eudicotyledons</taxon>
        <taxon>Gunneridae</taxon>
        <taxon>Pentapetalae</taxon>
        <taxon>asterids</taxon>
        <taxon>lamiids</taxon>
        <taxon>Solanales</taxon>
        <taxon>Solanaceae</taxon>
        <taxon>Solanoideae</taxon>
        <taxon>Hyoscyameae</taxon>
        <taxon>Anisodus</taxon>
    </lineage>
</organism>
<proteinExistence type="predicted"/>
<evidence type="ECO:0000313" key="1">
    <source>
        <dbReference type="EMBL" id="KAK4354916.1"/>
    </source>
</evidence>
<sequence length="95" mass="10972">MVNKCLSHKLSFFFGILLVTLTVNSLWSSNTRAVALRDLPLEVQVIEQIILPELSYTVHCFEQCENNWDCRKLPDCGYCRKPSSRSPIKRCLTPR</sequence>
<gene>
    <name evidence="1" type="ORF">RND71_027110</name>
</gene>
<protein>
    <recommendedName>
        <fullName evidence="3">Carboxypeptidase A inhibitor-like domain-containing protein</fullName>
    </recommendedName>
</protein>
<evidence type="ECO:0008006" key="3">
    <source>
        <dbReference type="Google" id="ProtNLM"/>
    </source>
</evidence>
<evidence type="ECO:0000313" key="2">
    <source>
        <dbReference type="Proteomes" id="UP001291623"/>
    </source>
</evidence>
<comment type="caution">
    <text evidence="1">The sequence shown here is derived from an EMBL/GenBank/DDBJ whole genome shotgun (WGS) entry which is preliminary data.</text>
</comment>
<keyword evidence="2" id="KW-1185">Reference proteome</keyword>
<accession>A0AAE1RNH5</accession>